<dbReference type="PANTHER" id="PTHR45398">
    <property type="match status" value="1"/>
</dbReference>
<sequence length="505" mass="57900">MDILRNIKKYAEENKVAAIVENKILTYRELERKSNSLASYILDKNKNDRTPIVIYGNKENDILIAMIAALKSGRAYIPIDITFPEDRINKILQEVNPKVIINCTRENVDIIPYSISYIELEKIYESYNIEGIEERFWVKGDDNCYILFTSGSTGQPKGVQISKDNIDSFEKWFSKFLNVGNDNNAILNQPSYSFDLSVMPVYLGLTNGKILFSLSHKTLEDTKDTFEELKKSNMQLWISTPAFATLCVQDDTFTHNLMPNLKTMYFIGEVLPPTLVDELRLRFPNVRIINSYGPTEATVAVTGIDITDEILHENKELPIGNVMEGVHIKIVNEDGIEVENGEKGEIVIIGKSVSKGYYKNDDITNKVFFYKDMDGEILRGYKSGDIGYFKDDILYFSGRKDFQIKLNGFRIELEDIENNIRKIDNIKNVVVLPCYKEGKIAHLVAFVTLKTNNELSPLKNTLLIKSELKKYIPKYMIPRNIKVISEFPLNANGKIDRKRLMEEIK</sequence>
<protein>
    <submittedName>
        <fullName evidence="7">D-alanine--poly(Phosphoribitol) ligase</fullName>
    </submittedName>
</protein>
<reference evidence="7 8" key="1">
    <citation type="journal article" date="2019" name="Int. J. Syst. Evol. Microbiol.">
        <title>The Global Catalogue of Microorganisms (GCM) 10K type strain sequencing project: providing services to taxonomists for standard genome sequencing and annotation.</title>
        <authorList>
            <consortium name="The Broad Institute Genomics Platform"/>
            <consortium name="The Broad Institute Genome Sequencing Center for Infectious Disease"/>
            <person name="Wu L."/>
            <person name="Ma J."/>
        </authorList>
    </citation>
    <scope>NUCLEOTIDE SEQUENCE [LARGE SCALE GENOMIC DNA]</scope>
    <source>
        <strain evidence="7 8">JCM 1417</strain>
    </source>
</reference>
<dbReference type="InterPro" id="IPR020845">
    <property type="entry name" value="AMP-binding_CS"/>
</dbReference>
<keyword evidence="1 7" id="KW-0436">Ligase</keyword>
<dbReference type="InterPro" id="IPR025110">
    <property type="entry name" value="AMP-bd_C"/>
</dbReference>
<dbReference type="PANTHER" id="PTHR45398:SF1">
    <property type="entry name" value="ENZYME, PUTATIVE (JCVI)-RELATED"/>
    <property type="match status" value="1"/>
</dbReference>
<dbReference type="InterPro" id="IPR042099">
    <property type="entry name" value="ANL_N_sf"/>
</dbReference>
<dbReference type="GO" id="GO:0016874">
    <property type="term" value="F:ligase activity"/>
    <property type="evidence" value="ECO:0007669"/>
    <property type="project" value="UniProtKB-KW"/>
</dbReference>
<organism evidence="7 8">
    <name type="scientific">Clostridium subterminale</name>
    <dbReference type="NCBI Taxonomy" id="1550"/>
    <lineage>
        <taxon>Bacteria</taxon>
        <taxon>Bacillati</taxon>
        <taxon>Bacillota</taxon>
        <taxon>Clostridia</taxon>
        <taxon>Eubacteriales</taxon>
        <taxon>Clostridiaceae</taxon>
        <taxon>Clostridium</taxon>
    </lineage>
</organism>
<dbReference type="EMBL" id="BAAACI010000002">
    <property type="protein sequence ID" value="GAA0770820.1"/>
    <property type="molecule type" value="Genomic_DNA"/>
</dbReference>
<evidence type="ECO:0000256" key="3">
    <source>
        <dbReference type="ARBA" id="ARBA00022840"/>
    </source>
</evidence>
<dbReference type="CDD" id="cd05945">
    <property type="entry name" value="DltA"/>
    <property type="match status" value="1"/>
</dbReference>
<dbReference type="NCBIfam" id="NF003417">
    <property type="entry name" value="PRK04813.1"/>
    <property type="match status" value="1"/>
</dbReference>
<dbReference type="InterPro" id="IPR000873">
    <property type="entry name" value="AMP-dep_synth/lig_dom"/>
</dbReference>
<keyword evidence="8" id="KW-1185">Reference proteome</keyword>
<gene>
    <name evidence="7" type="ORF">GCM10008908_14180</name>
</gene>
<dbReference type="NCBIfam" id="TIGR01733">
    <property type="entry name" value="AA-adenyl-dom"/>
    <property type="match status" value="1"/>
</dbReference>
<proteinExistence type="predicted"/>
<evidence type="ECO:0000313" key="7">
    <source>
        <dbReference type="EMBL" id="GAA0770820.1"/>
    </source>
</evidence>
<keyword evidence="2" id="KW-0547">Nucleotide-binding</keyword>
<dbReference type="Pfam" id="PF00501">
    <property type="entry name" value="AMP-binding"/>
    <property type="match status" value="1"/>
</dbReference>
<feature type="coiled-coil region" evidence="4">
    <location>
        <begin position="399"/>
        <end position="426"/>
    </location>
</feature>
<evidence type="ECO:0000313" key="8">
    <source>
        <dbReference type="Proteomes" id="UP001501047"/>
    </source>
</evidence>
<dbReference type="Pfam" id="PF13193">
    <property type="entry name" value="AMP-binding_C"/>
    <property type="match status" value="1"/>
</dbReference>
<feature type="domain" description="AMP-binding enzyme C-terminal" evidence="6">
    <location>
        <begin position="416"/>
        <end position="494"/>
    </location>
</feature>
<dbReference type="InterPro" id="IPR044507">
    <property type="entry name" value="DltA-like"/>
</dbReference>
<keyword evidence="4" id="KW-0175">Coiled coil</keyword>
<dbReference type="Gene3D" id="3.30.300.30">
    <property type="match status" value="1"/>
</dbReference>
<dbReference type="Gene3D" id="3.40.50.12780">
    <property type="entry name" value="N-terminal domain of ligase-like"/>
    <property type="match status" value="1"/>
</dbReference>
<dbReference type="InterPro" id="IPR010071">
    <property type="entry name" value="AA_adenyl_dom"/>
</dbReference>
<keyword evidence="3" id="KW-0067">ATP-binding</keyword>
<dbReference type="SUPFAM" id="SSF56801">
    <property type="entry name" value="Acetyl-CoA synthetase-like"/>
    <property type="match status" value="1"/>
</dbReference>
<dbReference type="PROSITE" id="PS00455">
    <property type="entry name" value="AMP_BINDING"/>
    <property type="match status" value="1"/>
</dbReference>
<evidence type="ECO:0000256" key="1">
    <source>
        <dbReference type="ARBA" id="ARBA00022598"/>
    </source>
</evidence>
<dbReference type="InterPro" id="IPR045851">
    <property type="entry name" value="AMP-bd_C_sf"/>
</dbReference>
<name>A0ABN1KLY4_CLOSU</name>
<accession>A0ABN1KLY4</accession>
<evidence type="ECO:0000256" key="2">
    <source>
        <dbReference type="ARBA" id="ARBA00022741"/>
    </source>
</evidence>
<evidence type="ECO:0000256" key="4">
    <source>
        <dbReference type="SAM" id="Coils"/>
    </source>
</evidence>
<comment type="caution">
    <text evidence="7">The sequence shown here is derived from an EMBL/GenBank/DDBJ whole genome shotgun (WGS) entry which is preliminary data.</text>
</comment>
<feature type="domain" description="AMP-dependent synthetase/ligase" evidence="5">
    <location>
        <begin position="13"/>
        <end position="358"/>
    </location>
</feature>
<dbReference type="RefSeq" id="WP_343825012.1">
    <property type="nucleotide sequence ID" value="NZ_BAAACI010000002.1"/>
</dbReference>
<dbReference type="Proteomes" id="UP001501047">
    <property type="component" value="Unassembled WGS sequence"/>
</dbReference>
<evidence type="ECO:0000259" key="5">
    <source>
        <dbReference type="Pfam" id="PF00501"/>
    </source>
</evidence>
<evidence type="ECO:0000259" key="6">
    <source>
        <dbReference type="Pfam" id="PF13193"/>
    </source>
</evidence>